<dbReference type="PANTHER" id="PTHR30349:SF64">
    <property type="entry name" value="PROPHAGE INTEGRASE INTD-RELATED"/>
    <property type="match status" value="1"/>
</dbReference>
<dbReference type="AlphaFoldDB" id="A0A0F9EWY7"/>
<dbReference type="GO" id="GO:0003677">
    <property type="term" value="F:DNA binding"/>
    <property type="evidence" value="ECO:0007669"/>
    <property type="project" value="InterPro"/>
</dbReference>
<dbReference type="PROSITE" id="PS51898">
    <property type="entry name" value="TYR_RECOMBINASE"/>
    <property type="match status" value="1"/>
</dbReference>
<dbReference type="Pfam" id="PF00589">
    <property type="entry name" value="Phage_integrase"/>
    <property type="match status" value="1"/>
</dbReference>
<feature type="domain" description="Tyr recombinase" evidence="2">
    <location>
        <begin position="1"/>
        <end position="116"/>
    </location>
</feature>
<comment type="caution">
    <text evidence="3">The sequence shown here is derived from an EMBL/GenBank/DDBJ whole genome shotgun (WGS) entry which is preliminary data.</text>
</comment>
<dbReference type="GO" id="GO:0006310">
    <property type="term" value="P:DNA recombination"/>
    <property type="evidence" value="ECO:0007669"/>
    <property type="project" value="UniProtKB-KW"/>
</dbReference>
<organism evidence="3">
    <name type="scientific">marine sediment metagenome</name>
    <dbReference type="NCBI Taxonomy" id="412755"/>
    <lineage>
        <taxon>unclassified sequences</taxon>
        <taxon>metagenomes</taxon>
        <taxon>ecological metagenomes</taxon>
    </lineage>
</organism>
<dbReference type="InterPro" id="IPR011010">
    <property type="entry name" value="DNA_brk_join_enz"/>
</dbReference>
<evidence type="ECO:0000259" key="2">
    <source>
        <dbReference type="PROSITE" id="PS51898"/>
    </source>
</evidence>
<evidence type="ECO:0000313" key="3">
    <source>
        <dbReference type="EMBL" id="KKL28363.1"/>
    </source>
</evidence>
<dbReference type="SUPFAM" id="SSF56349">
    <property type="entry name" value="DNA breaking-rejoining enzymes"/>
    <property type="match status" value="1"/>
</dbReference>
<accession>A0A0F9EWY7</accession>
<dbReference type="Gene3D" id="1.10.443.10">
    <property type="entry name" value="Intergrase catalytic core"/>
    <property type="match status" value="1"/>
</dbReference>
<sequence length="119" mass="13488">KIKVEGGKGRVDRIVPLPKGFKDYMLKFLPLNKTYKNIPSARRSMQRAFKTAARKAGILKKAPKLHFHSLRHGFGTQSANQGMPIHHIKTLMGHSNISTTNVYLESNPKKALESYEKLF</sequence>
<proteinExistence type="predicted"/>
<keyword evidence="1" id="KW-0233">DNA recombination</keyword>
<reference evidence="3" key="1">
    <citation type="journal article" date="2015" name="Nature">
        <title>Complex archaea that bridge the gap between prokaryotes and eukaryotes.</title>
        <authorList>
            <person name="Spang A."/>
            <person name="Saw J.H."/>
            <person name="Jorgensen S.L."/>
            <person name="Zaremba-Niedzwiedzka K."/>
            <person name="Martijn J."/>
            <person name="Lind A.E."/>
            <person name="van Eijk R."/>
            <person name="Schleper C."/>
            <person name="Guy L."/>
            <person name="Ettema T.J."/>
        </authorList>
    </citation>
    <scope>NUCLEOTIDE SEQUENCE</scope>
</reference>
<dbReference type="EMBL" id="LAZR01035123">
    <property type="protein sequence ID" value="KKL28363.1"/>
    <property type="molecule type" value="Genomic_DNA"/>
</dbReference>
<gene>
    <name evidence="3" type="ORF">LCGC14_2375930</name>
</gene>
<evidence type="ECO:0000256" key="1">
    <source>
        <dbReference type="ARBA" id="ARBA00023172"/>
    </source>
</evidence>
<dbReference type="GO" id="GO:0015074">
    <property type="term" value="P:DNA integration"/>
    <property type="evidence" value="ECO:0007669"/>
    <property type="project" value="InterPro"/>
</dbReference>
<dbReference type="InterPro" id="IPR002104">
    <property type="entry name" value="Integrase_catalytic"/>
</dbReference>
<dbReference type="CDD" id="cd00397">
    <property type="entry name" value="DNA_BRE_C"/>
    <property type="match status" value="1"/>
</dbReference>
<dbReference type="InterPro" id="IPR013762">
    <property type="entry name" value="Integrase-like_cat_sf"/>
</dbReference>
<dbReference type="PANTHER" id="PTHR30349">
    <property type="entry name" value="PHAGE INTEGRASE-RELATED"/>
    <property type="match status" value="1"/>
</dbReference>
<feature type="non-terminal residue" evidence="3">
    <location>
        <position position="1"/>
    </location>
</feature>
<name>A0A0F9EWY7_9ZZZZ</name>
<protein>
    <recommendedName>
        <fullName evidence="2">Tyr recombinase domain-containing protein</fullName>
    </recommendedName>
</protein>
<dbReference type="InterPro" id="IPR050090">
    <property type="entry name" value="Tyrosine_recombinase_XerCD"/>
</dbReference>